<sequence length="96" mass="10443">MSSCKSVGAWRPDRSWVPVQRPRQAGCRSAGPADRPCACCYAGCAAAGFLRRLASEGNRLRFAGFIQCHLDLHGGVDVGVLVRRRHERGHGGRLRA</sequence>
<keyword evidence="2" id="KW-1185">Reference proteome</keyword>
<organism evidence="1 2">
    <name type="scientific">Triticum urartu</name>
    <name type="common">Red wild einkorn</name>
    <name type="synonym">Crithodium urartu</name>
    <dbReference type="NCBI Taxonomy" id="4572"/>
    <lineage>
        <taxon>Eukaryota</taxon>
        <taxon>Viridiplantae</taxon>
        <taxon>Streptophyta</taxon>
        <taxon>Embryophyta</taxon>
        <taxon>Tracheophyta</taxon>
        <taxon>Spermatophyta</taxon>
        <taxon>Magnoliopsida</taxon>
        <taxon>Liliopsida</taxon>
        <taxon>Poales</taxon>
        <taxon>Poaceae</taxon>
        <taxon>BOP clade</taxon>
        <taxon>Pooideae</taxon>
        <taxon>Triticodae</taxon>
        <taxon>Triticeae</taxon>
        <taxon>Triticinae</taxon>
        <taxon>Triticum</taxon>
    </lineage>
</organism>
<reference evidence="1" key="3">
    <citation type="submission" date="2022-06" db="UniProtKB">
        <authorList>
            <consortium name="EnsemblPlants"/>
        </authorList>
    </citation>
    <scope>IDENTIFICATION</scope>
</reference>
<dbReference type="AlphaFoldDB" id="A0A8R7QTG0"/>
<accession>A0A8R7QTG0</accession>
<dbReference type="EnsemblPlants" id="TuG1812G0600002327.01.T01">
    <property type="protein sequence ID" value="TuG1812G0600002327.01.T01"/>
    <property type="gene ID" value="TuG1812G0600002327.01"/>
</dbReference>
<dbReference type="Proteomes" id="UP000015106">
    <property type="component" value="Chromosome 6"/>
</dbReference>
<dbReference type="Gramene" id="TuG1812G0600002327.01.T01">
    <property type="protein sequence ID" value="TuG1812G0600002327.01.T01"/>
    <property type="gene ID" value="TuG1812G0600002327.01"/>
</dbReference>
<protein>
    <submittedName>
        <fullName evidence="1">Uncharacterized protein</fullName>
    </submittedName>
</protein>
<reference evidence="2" key="1">
    <citation type="journal article" date="2013" name="Nature">
        <title>Draft genome of the wheat A-genome progenitor Triticum urartu.</title>
        <authorList>
            <person name="Ling H.Q."/>
            <person name="Zhao S."/>
            <person name="Liu D."/>
            <person name="Wang J."/>
            <person name="Sun H."/>
            <person name="Zhang C."/>
            <person name="Fan H."/>
            <person name="Li D."/>
            <person name="Dong L."/>
            <person name="Tao Y."/>
            <person name="Gao C."/>
            <person name="Wu H."/>
            <person name="Li Y."/>
            <person name="Cui Y."/>
            <person name="Guo X."/>
            <person name="Zheng S."/>
            <person name="Wang B."/>
            <person name="Yu K."/>
            <person name="Liang Q."/>
            <person name="Yang W."/>
            <person name="Lou X."/>
            <person name="Chen J."/>
            <person name="Feng M."/>
            <person name="Jian J."/>
            <person name="Zhang X."/>
            <person name="Luo G."/>
            <person name="Jiang Y."/>
            <person name="Liu J."/>
            <person name="Wang Z."/>
            <person name="Sha Y."/>
            <person name="Zhang B."/>
            <person name="Wu H."/>
            <person name="Tang D."/>
            <person name="Shen Q."/>
            <person name="Xue P."/>
            <person name="Zou S."/>
            <person name="Wang X."/>
            <person name="Liu X."/>
            <person name="Wang F."/>
            <person name="Yang Y."/>
            <person name="An X."/>
            <person name="Dong Z."/>
            <person name="Zhang K."/>
            <person name="Zhang X."/>
            <person name="Luo M.C."/>
            <person name="Dvorak J."/>
            <person name="Tong Y."/>
            <person name="Wang J."/>
            <person name="Yang H."/>
            <person name="Li Z."/>
            <person name="Wang D."/>
            <person name="Zhang A."/>
            <person name="Wang J."/>
        </authorList>
    </citation>
    <scope>NUCLEOTIDE SEQUENCE</scope>
    <source>
        <strain evidence="2">cv. G1812</strain>
    </source>
</reference>
<evidence type="ECO:0000313" key="1">
    <source>
        <dbReference type="EnsemblPlants" id="TuG1812G0600002327.01.T01"/>
    </source>
</evidence>
<reference evidence="1" key="2">
    <citation type="submission" date="2018-03" db="EMBL/GenBank/DDBJ databases">
        <title>The Triticum urartu genome reveals the dynamic nature of wheat genome evolution.</title>
        <authorList>
            <person name="Ling H."/>
            <person name="Ma B."/>
            <person name="Shi X."/>
            <person name="Liu H."/>
            <person name="Dong L."/>
            <person name="Sun H."/>
            <person name="Cao Y."/>
            <person name="Gao Q."/>
            <person name="Zheng S."/>
            <person name="Li Y."/>
            <person name="Yu Y."/>
            <person name="Du H."/>
            <person name="Qi M."/>
            <person name="Li Y."/>
            <person name="Yu H."/>
            <person name="Cui Y."/>
            <person name="Wang N."/>
            <person name="Chen C."/>
            <person name="Wu H."/>
            <person name="Zhao Y."/>
            <person name="Zhang J."/>
            <person name="Li Y."/>
            <person name="Zhou W."/>
            <person name="Zhang B."/>
            <person name="Hu W."/>
            <person name="Eijk M."/>
            <person name="Tang J."/>
            <person name="Witsenboer H."/>
            <person name="Zhao S."/>
            <person name="Li Z."/>
            <person name="Zhang A."/>
            <person name="Wang D."/>
            <person name="Liang C."/>
        </authorList>
    </citation>
    <scope>NUCLEOTIDE SEQUENCE [LARGE SCALE GENOMIC DNA]</scope>
    <source>
        <strain evidence="1">cv. G1812</strain>
    </source>
</reference>
<name>A0A8R7QTG0_TRIUA</name>
<proteinExistence type="predicted"/>
<evidence type="ECO:0000313" key="2">
    <source>
        <dbReference type="Proteomes" id="UP000015106"/>
    </source>
</evidence>